<dbReference type="InterPro" id="IPR051049">
    <property type="entry name" value="Dienelactone_hydrolase-like"/>
</dbReference>
<comment type="caution">
    <text evidence="2">The sequence shown here is derived from an EMBL/GenBank/DDBJ whole genome shotgun (WGS) entry which is preliminary data.</text>
</comment>
<sequence length="238" mass="25836">MTGEQRTPQPGISSGFVSYSSDGGTLGGYLARPDDGQAHPGVILIQEWWGIEPHIQDLCERLAGAGYVVLAPDLYHGEVAAEPDEANKAMMALNKDAAVDEIIQALSYLWSREDVQPKRLGMTGFCMGGLLTWRAAERVGGELAAIAPFYAGYYHPTAESIGRVNAPALVIWGAADASIPAGDREQIIGLLTESGKTFKAVIYPAGHAFMNDRHPTYHQEAAEDAWSELLSWFRRYLG</sequence>
<dbReference type="GO" id="GO:0008806">
    <property type="term" value="F:carboxymethylenebutenolidase activity"/>
    <property type="evidence" value="ECO:0007669"/>
    <property type="project" value="UniProtKB-EC"/>
</dbReference>
<dbReference type="SUPFAM" id="SSF53474">
    <property type="entry name" value="alpha/beta-Hydrolases"/>
    <property type="match status" value="1"/>
</dbReference>
<dbReference type="InterPro" id="IPR002925">
    <property type="entry name" value="Dienelactn_hydro"/>
</dbReference>
<evidence type="ECO:0000313" key="3">
    <source>
        <dbReference type="Proteomes" id="UP000004221"/>
    </source>
</evidence>
<organism evidence="2 3">
    <name type="scientific">Nitrolancea hollandica Lb</name>
    <dbReference type="NCBI Taxonomy" id="1129897"/>
    <lineage>
        <taxon>Bacteria</taxon>
        <taxon>Pseudomonadati</taxon>
        <taxon>Thermomicrobiota</taxon>
        <taxon>Thermomicrobia</taxon>
        <taxon>Sphaerobacterales</taxon>
        <taxon>Sphaerobacterineae</taxon>
        <taxon>Sphaerobacteraceae</taxon>
        <taxon>Nitrolancea</taxon>
    </lineage>
</organism>
<dbReference type="Gene3D" id="3.40.50.1820">
    <property type="entry name" value="alpha/beta hydrolase"/>
    <property type="match status" value="1"/>
</dbReference>
<evidence type="ECO:0000313" key="2">
    <source>
        <dbReference type="EMBL" id="CCF85221.1"/>
    </source>
</evidence>
<dbReference type="PANTHER" id="PTHR46623">
    <property type="entry name" value="CARBOXYMETHYLENEBUTENOLIDASE-RELATED"/>
    <property type="match status" value="1"/>
</dbReference>
<reference evidence="2 3" key="1">
    <citation type="journal article" date="2012" name="ISME J.">
        <title>Nitrification expanded: discovery, physiology and genomics of a nitrite-oxidizing bacterium from the phylum Chloroflexi.</title>
        <authorList>
            <person name="Sorokin D.Y."/>
            <person name="Lucker S."/>
            <person name="Vejmelkova D."/>
            <person name="Kostrikina N.A."/>
            <person name="Kleerebezem R."/>
            <person name="Rijpstra W.I."/>
            <person name="Damste J.S."/>
            <person name="Le Paslier D."/>
            <person name="Muyzer G."/>
            <person name="Wagner M."/>
            <person name="van Loosdrecht M.C."/>
            <person name="Daims H."/>
        </authorList>
    </citation>
    <scope>NUCLEOTIDE SEQUENCE [LARGE SCALE GENOMIC DNA]</scope>
    <source>
        <strain evidence="3">none</strain>
    </source>
</reference>
<evidence type="ECO:0000259" key="1">
    <source>
        <dbReference type="Pfam" id="PF01738"/>
    </source>
</evidence>
<dbReference type="Proteomes" id="UP000004221">
    <property type="component" value="Unassembled WGS sequence"/>
</dbReference>
<dbReference type="Pfam" id="PF01738">
    <property type="entry name" value="DLH"/>
    <property type="match status" value="1"/>
</dbReference>
<dbReference type="PANTHER" id="PTHR46623:SF6">
    <property type="entry name" value="ALPHA_BETA-HYDROLASES SUPERFAMILY PROTEIN"/>
    <property type="match status" value="1"/>
</dbReference>
<protein>
    <submittedName>
        <fullName evidence="2">Putative carboxymethylenebutenolidase</fullName>
        <ecNumber evidence="2">3.1.1.45</ecNumber>
    </submittedName>
</protein>
<proteinExistence type="predicted"/>
<dbReference type="InterPro" id="IPR029058">
    <property type="entry name" value="AB_hydrolase_fold"/>
</dbReference>
<gene>
    <name evidence="2" type="ORF">NITHO_4670008</name>
</gene>
<dbReference type="AlphaFoldDB" id="I4EKK9"/>
<keyword evidence="2" id="KW-0378">Hydrolase</keyword>
<accession>I4EKK9</accession>
<name>I4EKK9_9BACT</name>
<keyword evidence="3" id="KW-1185">Reference proteome</keyword>
<dbReference type="EMBL" id="CAGS01000409">
    <property type="protein sequence ID" value="CCF85221.1"/>
    <property type="molecule type" value="Genomic_DNA"/>
</dbReference>
<dbReference type="RefSeq" id="WP_008479974.1">
    <property type="nucleotide sequence ID" value="NZ_CAGS01000409.1"/>
</dbReference>
<feature type="domain" description="Dienelactone hydrolase" evidence="1">
    <location>
        <begin position="27"/>
        <end position="237"/>
    </location>
</feature>
<dbReference type="OrthoDB" id="9771666at2"/>
<dbReference type="EC" id="3.1.1.45" evidence="2"/>